<gene>
    <name evidence="13" type="primary">MT</name>
</gene>
<evidence type="ECO:0000256" key="9">
    <source>
        <dbReference type="ARBA" id="ARBA00023224"/>
    </source>
</evidence>
<keyword evidence="5 11" id="KW-1133">Transmembrane helix</keyword>
<comment type="similarity">
    <text evidence="2 10">Belongs to the G-protein coupled receptor 1 family.</text>
</comment>
<feature type="transmembrane region" description="Helical" evidence="11">
    <location>
        <begin position="121"/>
        <end position="143"/>
    </location>
</feature>
<evidence type="ECO:0000259" key="12">
    <source>
        <dbReference type="PROSITE" id="PS50262"/>
    </source>
</evidence>
<name>A0A0U5AH58_PERAM</name>
<evidence type="ECO:0000256" key="6">
    <source>
        <dbReference type="ARBA" id="ARBA00023040"/>
    </source>
</evidence>
<keyword evidence="7 11" id="KW-0472">Membrane</keyword>
<evidence type="ECO:0000256" key="5">
    <source>
        <dbReference type="ARBA" id="ARBA00022989"/>
    </source>
</evidence>
<dbReference type="SMR" id="A0A0U5AH58"/>
<dbReference type="GO" id="GO:0005886">
    <property type="term" value="C:plasma membrane"/>
    <property type="evidence" value="ECO:0007669"/>
    <property type="project" value="UniProtKB-SubCell"/>
</dbReference>
<evidence type="ECO:0000256" key="7">
    <source>
        <dbReference type="ARBA" id="ARBA00023136"/>
    </source>
</evidence>
<feature type="transmembrane region" description="Helical" evidence="11">
    <location>
        <begin position="268"/>
        <end position="289"/>
    </location>
</feature>
<dbReference type="PRINTS" id="PR00237">
    <property type="entry name" value="GPCRRHODOPSN"/>
</dbReference>
<evidence type="ECO:0000256" key="11">
    <source>
        <dbReference type="SAM" id="Phobius"/>
    </source>
</evidence>
<dbReference type="PROSITE" id="PS50262">
    <property type="entry name" value="G_PROTEIN_RECEP_F1_2"/>
    <property type="match status" value="1"/>
</dbReference>
<keyword evidence="6 10" id="KW-0297">G-protein coupled receptor</keyword>
<evidence type="ECO:0000256" key="2">
    <source>
        <dbReference type="ARBA" id="ARBA00010663"/>
    </source>
</evidence>
<dbReference type="PANTHER" id="PTHR24228:SF63">
    <property type="entry name" value="G-PROTEIN COUPLED RECEPTOR MOODY"/>
    <property type="match status" value="1"/>
</dbReference>
<keyword evidence="9 10" id="KW-0807">Transducer</keyword>
<dbReference type="Gene3D" id="1.20.1070.10">
    <property type="entry name" value="Rhodopsin 7-helix transmembrane proteins"/>
    <property type="match status" value="1"/>
</dbReference>
<dbReference type="PROSITE" id="PS00237">
    <property type="entry name" value="G_PROTEIN_RECEP_F1_1"/>
    <property type="match status" value="1"/>
</dbReference>
<evidence type="ECO:0000256" key="10">
    <source>
        <dbReference type="RuleBase" id="RU000688"/>
    </source>
</evidence>
<dbReference type="SMART" id="SM01381">
    <property type="entry name" value="7TM_GPCR_Srsx"/>
    <property type="match status" value="1"/>
</dbReference>
<keyword evidence="8 10" id="KW-0675">Receptor</keyword>
<evidence type="ECO:0000313" key="13">
    <source>
        <dbReference type="EMBL" id="BAU20159.1"/>
    </source>
</evidence>
<protein>
    <submittedName>
        <fullName evidence="13">Melatonin receptor</fullName>
    </submittedName>
</protein>
<feature type="transmembrane region" description="Helical" evidence="11">
    <location>
        <begin position="155"/>
        <end position="180"/>
    </location>
</feature>
<feature type="transmembrane region" description="Helical" evidence="11">
    <location>
        <begin position="301"/>
        <end position="321"/>
    </location>
</feature>
<reference evidence="13" key="1">
    <citation type="submission" date="2006-08" db="EMBL/GenBank/DDBJ databases">
        <title>Cloning, expression and functional analysis of melatonin receptor from the brain of Periplaneta americana.</title>
        <authorList>
            <person name="Bembenek J."/>
            <person name="Takeda M."/>
        </authorList>
    </citation>
    <scope>NUCLEOTIDE SEQUENCE</scope>
    <source>
        <tissue evidence="13">Brain</tissue>
    </source>
</reference>
<dbReference type="InterPro" id="IPR017452">
    <property type="entry name" value="GPCR_Rhodpsn_7TM"/>
</dbReference>
<feature type="transmembrane region" description="Helical" evidence="11">
    <location>
        <begin position="206"/>
        <end position="230"/>
    </location>
</feature>
<dbReference type="GO" id="GO:0004930">
    <property type="term" value="F:G protein-coupled receptor activity"/>
    <property type="evidence" value="ECO:0007669"/>
    <property type="project" value="UniProtKB-KW"/>
</dbReference>
<dbReference type="EMBL" id="AB268558">
    <property type="protein sequence ID" value="BAU20159.1"/>
    <property type="molecule type" value="mRNA"/>
</dbReference>
<evidence type="ECO:0000256" key="8">
    <source>
        <dbReference type="ARBA" id="ARBA00023170"/>
    </source>
</evidence>
<keyword evidence="4 10" id="KW-0812">Transmembrane</keyword>
<dbReference type="Pfam" id="PF00001">
    <property type="entry name" value="7tm_1"/>
    <property type="match status" value="1"/>
</dbReference>
<organism evidence="13">
    <name type="scientific">Periplaneta americana</name>
    <name type="common">American cockroach</name>
    <name type="synonym">Blatta americana</name>
    <dbReference type="NCBI Taxonomy" id="6978"/>
    <lineage>
        <taxon>Eukaryota</taxon>
        <taxon>Metazoa</taxon>
        <taxon>Ecdysozoa</taxon>
        <taxon>Arthropoda</taxon>
        <taxon>Hexapoda</taxon>
        <taxon>Insecta</taxon>
        <taxon>Pterygota</taxon>
        <taxon>Neoptera</taxon>
        <taxon>Polyneoptera</taxon>
        <taxon>Dictyoptera</taxon>
        <taxon>Blattodea</taxon>
        <taxon>Blattoidea</taxon>
        <taxon>Blattidae</taxon>
        <taxon>Blattinae</taxon>
        <taxon>Periplaneta</taxon>
    </lineage>
</organism>
<evidence type="ECO:0000256" key="3">
    <source>
        <dbReference type="ARBA" id="ARBA00022475"/>
    </source>
</evidence>
<evidence type="ECO:0000256" key="1">
    <source>
        <dbReference type="ARBA" id="ARBA00004651"/>
    </source>
</evidence>
<feature type="transmembrane region" description="Helical" evidence="11">
    <location>
        <begin position="41"/>
        <end position="65"/>
    </location>
</feature>
<accession>A0A0U5AH58</accession>
<dbReference type="PANTHER" id="PTHR24228">
    <property type="entry name" value="B2 BRADYKININ RECEPTOR/ANGIOTENSIN II RECEPTOR"/>
    <property type="match status" value="1"/>
</dbReference>
<evidence type="ECO:0000256" key="4">
    <source>
        <dbReference type="ARBA" id="ARBA00022692"/>
    </source>
</evidence>
<proteinExistence type="evidence at transcript level"/>
<dbReference type="SUPFAM" id="SSF81321">
    <property type="entry name" value="Family A G protein-coupled receptor-like"/>
    <property type="match status" value="1"/>
</dbReference>
<feature type="transmembrane region" description="Helical" evidence="11">
    <location>
        <begin position="77"/>
        <end position="101"/>
    </location>
</feature>
<feature type="domain" description="G-protein coupled receptors family 1 profile" evidence="12">
    <location>
        <begin position="56"/>
        <end position="318"/>
    </location>
</feature>
<comment type="subcellular location">
    <subcellularLocation>
        <location evidence="1">Cell membrane</location>
        <topology evidence="1">Multi-pass membrane protein</topology>
    </subcellularLocation>
</comment>
<keyword evidence="3" id="KW-1003">Cell membrane</keyword>
<sequence length="350" mass="39317">MDSETSRKGSTPIYDYELESAVSSNITVGEFSRFSRPLLNFAAAMTLLIMVVGILGNLLTIVALVRCPKVRNVAASFIISLCVADFIFCTCVLPFSFSTFLYGNNWIHGGFLCYLLPFMRYSNIGVSLLSIAMITINRYIMIAHYRFYSRIYKKLCIAAIIAFCWALPIGSLTPTLVGVWGHFGQDTRLNTCNILRDEDGGSPKSALFLALVVLCGIILIFYMLILFCAIHRSEKRLRERAAESQSEGSNSKEQCEAKAKRNECHITMMMLAIFPSFLMCYVPIIIIKIRDNAIDFPELHILGYLLLYLSGCVNPIIYVIMNKQYRQAYKTVLLCQRPQLLSSTPVGTSS</sequence>
<dbReference type="AlphaFoldDB" id="A0A0U5AH58"/>
<dbReference type="InterPro" id="IPR000276">
    <property type="entry name" value="GPCR_Rhodpsn"/>
</dbReference>